<proteinExistence type="predicted"/>
<evidence type="ECO:0000313" key="2">
    <source>
        <dbReference type="Proteomes" id="UP001383192"/>
    </source>
</evidence>
<name>A0AAW0BD38_9AGAR</name>
<dbReference type="AlphaFoldDB" id="A0AAW0BD38"/>
<accession>A0AAW0BD38</accession>
<organism evidence="1 2">
    <name type="scientific">Paramarasmius palmivorus</name>
    <dbReference type="NCBI Taxonomy" id="297713"/>
    <lineage>
        <taxon>Eukaryota</taxon>
        <taxon>Fungi</taxon>
        <taxon>Dikarya</taxon>
        <taxon>Basidiomycota</taxon>
        <taxon>Agaricomycotina</taxon>
        <taxon>Agaricomycetes</taxon>
        <taxon>Agaricomycetidae</taxon>
        <taxon>Agaricales</taxon>
        <taxon>Marasmiineae</taxon>
        <taxon>Marasmiaceae</taxon>
        <taxon>Paramarasmius</taxon>
    </lineage>
</organism>
<comment type="caution">
    <text evidence="1">The sequence shown here is derived from an EMBL/GenBank/DDBJ whole genome shotgun (WGS) entry which is preliminary data.</text>
</comment>
<reference evidence="1 2" key="1">
    <citation type="submission" date="2024-01" db="EMBL/GenBank/DDBJ databases">
        <title>A draft genome for a cacao thread blight-causing isolate of Paramarasmius palmivorus.</title>
        <authorList>
            <person name="Baruah I.K."/>
            <person name="Bukari Y."/>
            <person name="Amoako-Attah I."/>
            <person name="Meinhardt L.W."/>
            <person name="Bailey B.A."/>
            <person name="Cohen S.P."/>
        </authorList>
    </citation>
    <scope>NUCLEOTIDE SEQUENCE [LARGE SCALE GENOMIC DNA]</scope>
    <source>
        <strain evidence="1 2">GH-12</strain>
    </source>
</reference>
<sequence length="258" mass="29905">MNTPWEVSPLLAVAPYIRHLEFQASLLHPDALYAIRTTHFPNIVSLRASYKVVLNAFNTITLHKDMVEFPQLRELSVRHVGTPSFTEDLVVDSWNTLVRLHVQIDIMEALRGQPYSANLAHLVSLREVCISFRNSCAVYYAEYLENFVVPSFVEVVIVVINREWYSTGAIQAPPPSARYRYHPALVFVSFRTPYFLRHHHIPDSEHMAHLANRFYTCETTDSWRNIWNQARRMNLSRSKDVVNDGSRVELQYTAMESL</sequence>
<evidence type="ECO:0000313" key="1">
    <source>
        <dbReference type="EMBL" id="KAK7023675.1"/>
    </source>
</evidence>
<dbReference type="EMBL" id="JAYKXP010000132">
    <property type="protein sequence ID" value="KAK7023675.1"/>
    <property type="molecule type" value="Genomic_DNA"/>
</dbReference>
<protein>
    <submittedName>
        <fullName evidence="1">Uncharacterized protein</fullName>
    </submittedName>
</protein>
<gene>
    <name evidence="1" type="ORF">VNI00_016558</name>
</gene>
<dbReference type="Proteomes" id="UP001383192">
    <property type="component" value="Unassembled WGS sequence"/>
</dbReference>
<keyword evidence="2" id="KW-1185">Reference proteome</keyword>